<keyword evidence="2" id="KW-1185">Reference proteome</keyword>
<proteinExistence type="predicted"/>
<dbReference type="Proteomes" id="UP000324222">
    <property type="component" value="Unassembled WGS sequence"/>
</dbReference>
<evidence type="ECO:0000313" key="1">
    <source>
        <dbReference type="EMBL" id="MPC29819.1"/>
    </source>
</evidence>
<sequence length="81" mass="9153">MQENGILITAAAQVTTGRWRRGRDQGAFVYNHTMEREKGHVISKNSRAVHAKEVIEDNKRHNPAASMSLPGFPQRLLVILF</sequence>
<dbReference type="EMBL" id="VSRR010002141">
    <property type="protein sequence ID" value="MPC29819.1"/>
    <property type="molecule type" value="Genomic_DNA"/>
</dbReference>
<accession>A0A5B7E8R9</accession>
<evidence type="ECO:0000313" key="2">
    <source>
        <dbReference type="Proteomes" id="UP000324222"/>
    </source>
</evidence>
<gene>
    <name evidence="1" type="ORF">E2C01_023071</name>
</gene>
<comment type="caution">
    <text evidence="1">The sequence shown here is derived from an EMBL/GenBank/DDBJ whole genome shotgun (WGS) entry which is preliminary data.</text>
</comment>
<organism evidence="1 2">
    <name type="scientific">Portunus trituberculatus</name>
    <name type="common">Swimming crab</name>
    <name type="synonym">Neptunus trituberculatus</name>
    <dbReference type="NCBI Taxonomy" id="210409"/>
    <lineage>
        <taxon>Eukaryota</taxon>
        <taxon>Metazoa</taxon>
        <taxon>Ecdysozoa</taxon>
        <taxon>Arthropoda</taxon>
        <taxon>Crustacea</taxon>
        <taxon>Multicrustacea</taxon>
        <taxon>Malacostraca</taxon>
        <taxon>Eumalacostraca</taxon>
        <taxon>Eucarida</taxon>
        <taxon>Decapoda</taxon>
        <taxon>Pleocyemata</taxon>
        <taxon>Brachyura</taxon>
        <taxon>Eubrachyura</taxon>
        <taxon>Portunoidea</taxon>
        <taxon>Portunidae</taxon>
        <taxon>Portuninae</taxon>
        <taxon>Portunus</taxon>
    </lineage>
</organism>
<protein>
    <submittedName>
        <fullName evidence="1">Uncharacterized protein</fullName>
    </submittedName>
</protein>
<reference evidence="1 2" key="1">
    <citation type="submission" date="2019-05" db="EMBL/GenBank/DDBJ databases">
        <title>Another draft genome of Portunus trituberculatus and its Hox gene families provides insights of decapod evolution.</title>
        <authorList>
            <person name="Jeong J.-H."/>
            <person name="Song I."/>
            <person name="Kim S."/>
            <person name="Choi T."/>
            <person name="Kim D."/>
            <person name="Ryu S."/>
            <person name="Kim W."/>
        </authorList>
    </citation>
    <scope>NUCLEOTIDE SEQUENCE [LARGE SCALE GENOMIC DNA]</scope>
    <source>
        <tissue evidence="1">Muscle</tissue>
    </source>
</reference>
<name>A0A5B7E8R9_PORTR</name>
<dbReference type="AlphaFoldDB" id="A0A5B7E8R9"/>